<dbReference type="Pfam" id="PF00651">
    <property type="entry name" value="BTB"/>
    <property type="match status" value="1"/>
</dbReference>
<sequence length="791" mass="83757">MLESVLQDLQADQKDRQLQALNALQGLTKNNRKNDGVSFSAVQTAYREAGGFPLLVGLIETVSTPKYAGQKRVGAVATAAIDALATLTRNNPDNRRAAIQAGAVPALCNVLGSGEDPPVSIEVLKALYILIAPDASGYTTTELFASGGVHALIRLLRNVLNNVPEPHCSHWTRELMALLYPLARRSRLVAHLLVAEMSTISRLLTTCTDPLSLSLALDIMEEMLVNGDRRKAGRSMAREGAISALVRAMQVKGLGGKVVLVLAALASDAAMLHVLRAVVTLGDVTCLCNIAVMAASANDLDGSASRQLIEALMGGEELGILRLLVLGRCIGACLSLPSVASTLLDKATSETGIALVENLPSGNAPEVAIAAAQLLPHCADYNEVLVQPHVLKALVVVVLDESMAEDNGQATAAAATNALAKVVRCLPESEATTSAEHIAREDLAADRRARHNGSGSFGVDREGMWGSGSLGLVAREQGAEARSAAAAAVPAHMQPGDSQSYDTVMFHVGGREFYALAWVLEQSSQAIANTLRNIDDPANAAVVIPDVEGISPQRMYEMFALAVEFAYTGHTELSPQDVLDLWAVAASLQMPTVQMHCEQMVGSVLQHSSANLETALQFASMMRSSGTRLRDLCVRYTLDHLLDLRASGVLSRLIRRNRSHLLSGMMSLLHQRLTEAIHRPRSSSGATEPGPEHLAALMDGSAASPHSGSTPPEARPMGSHASFSSWADARAAPEPASHSDEQPSTSGAAPQLQVGPQSPTSPSWQLNPRALRALSSQGSLDEIQPAPWPGF</sequence>
<organism evidence="4 5">
    <name type="scientific">[Myrmecia] bisecta</name>
    <dbReference type="NCBI Taxonomy" id="41462"/>
    <lineage>
        <taxon>Eukaryota</taxon>
        <taxon>Viridiplantae</taxon>
        <taxon>Chlorophyta</taxon>
        <taxon>core chlorophytes</taxon>
        <taxon>Trebouxiophyceae</taxon>
        <taxon>Trebouxiales</taxon>
        <taxon>Trebouxiaceae</taxon>
        <taxon>Myrmecia</taxon>
    </lineage>
</organism>
<dbReference type="InterPro" id="IPR044282">
    <property type="entry name" value="ABAP1/ARIA"/>
</dbReference>
<dbReference type="SMART" id="SM00225">
    <property type="entry name" value="BTB"/>
    <property type="match status" value="1"/>
</dbReference>
<dbReference type="PROSITE" id="PS50097">
    <property type="entry name" value="BTB"/>
    <property type="match status" value="1"/>
</dbReference>
<dbReference type="InterPro" id="IPR011333">
    <property type="entry name" value="SKP1/BTB/POZ_sf"/>
</dbReference>
<gene>
    <name evidence="4" type="ORF">WJX72_001617</name>
</gene>
<dbReference type="InterPro" id="IPR000225">
    <property type="entry name" value="Armadillo"/>
</dbReference>
<dbReference type="SUPFAM" id="SSF48371">
    <property type="entry name" value="ARM repeat"/>
    <property type="match status" value="1"/>
</dbReference>
<evidence type="ECO:0000256" key="2">
    <source>
        <dbReference type="SAM" id="MobiDB-lite"/>
    </source>
</evidence>
<evidence type="ECO:0000313" key="4">
    <source>
        <dbReference type="EMBL" id="KAK9823285.1"/>
    </source>
</evidence>
<dbReference type="InterPro" id="IPR000210">
    <property type="entry name" value="BTB/POZ_dom"/>
</dbReference>
<keyword evidence="5" id="KW-1185">Reference proteome</keyword>
<evidence type="ECO:0000313" key="5">
    <source>
        <dbReference type="Proteomes" id="UP001489004"/>
    </source>
</evidence>
<dbReference type="AlphaFoldDB" id="A0AAW1QP91"/>
<name>A0AAW1QP91_9CHLO</name>
<dbReference type="PANTHER" id="PTHR46710">
    <property type="entry name" value="ARM REPEAT PROTEIN INTERACTING WITH ABF2"/>
    <property type="match status" value="1"/>
</dbReference>
<dbReference type="InterPro" id="IPR016024">
    <property type="entry name" value="ARM-type_fold"/>
</dbReference>
<feature type="region of interest" description="Disordered" evidence="2">
    <location>
        <begin position="699"/>
        <end position="791"/>
    </location>
</feature>
<dbReference type="EMBL" id="JALJOR010000002">
    <property type="protein sequence ID" value="KAK9823285.1"/>
    <property type="molecule type" value="Genomic_DNA"/>
</dbReference>
<accession>A0AAW1QP91</accession>
<dbReference type="Gene3D" id="1.25.10.10">
    <property type="entry name" value="Leucine-rich Repeat Variant"/>
    <property type="match status" value="1"/>
</dbReference>
<dbReference type="Proteomes" id="UP001489004">
    <property type="component" value="Unassembled WGS sequence"/>
</dbReference>
<comment type="pathway">
    <text evidence="1">Protein modification; protein ubiquitination.</text>
</comment>
<dbReference type="PANTHER" id="PTHR46710:SF1">
    <property type="entry name" value="ARM REPEAT PROTEIN INTERACTING WITH ABF2"/>
    <property type="match status" value="1"/>
</dbReference>
<comment type="caution">
    <text evidence="4">The sequence shown here is derived from an EMBL/GenBank/DDBJ whole genome shotgun (WGS) entry which is preliminary data.</text>
</comment>
<reference evidence="4 5" key="1">
    <citation type="journal article" date="2024" name="Nat. Commun.">
        <title>Phylogenomics reveals the evolutionary origins of lichenization in chlorophyte algae.</title>
        <authorList>
            <person name="Puginier C."/>
            <person name="Libourel C."/>
            <person name="Otte J."/>
            <person name="Skaloud P."/>
            <person name="Haon M."/>
            <person name="Grisel S."/>
            <person name="Petersen M."/>
            <person name="Berrin J.G."/>
            <person name="Delaux P.M."/>
            <person name="Dal Grande F."/>
            <person name="Keller J."/>
        </authorList>
    </citation>
    <scope>NUCLEOTIDE SEQUENCE [LARGE SCALE GENOMIC DNA]</scope>
    <source>
        <strain evidence="4 5">SAG 2043</strain>
    </source>
</reference>
<evidence type="ECO:0000256" key="1">
    <source>
        <dbReference type="ARBA" id="ARBA00004906"/>
    </source>
</evidence>
<dbReference type="SMART" id="SM00185">
    <property type="entry name" value="ARM"/>
    <property type="match status" value="2"/>
</dbReference>
<dbReference type="InterPro" id="IPR011989">
    <property type="entry name" value="ARM-like"/>
</dbReference>
<evidence type="ECO:0000259" key="3">
    <source>
        <dbReference type="PROSITE" id="PS50097"/>
    </source>
</evidence>
<feature type="domain" description="BTB" evidence="3">
    <location>
        <begin position="502"/>
        <end position="575"/>
    </location>
</feature>
<dbReference type="SUPFAM" id="SSF54695">
    <property type="entry name" value="POZ domain"/>
    <property type="match status" value="1"/>
</dbReference>
<protein>
    <recommendedName>
        <fullName evidence="3">BTB domain-containing protein</fullName>
    </recommendedName>
</protein>
<proteinExistence type="predicted"/>
<feature type="compositionally biased region" description="Polar residues" evidence="2">
    <location>
        <begin position="742"/>
        <end position="766"/>
    </location>
</feature>
<dbReference type="Gene3D" id="3.30.710.10">
    <property type="entry name" value="Potassium Channel Kv1.1, Chain A"/>
    <property type="match status" value="1"/>
</dbReference>